<evidence type="ECO:0000256" key="1">
    <source>
        <dbReference type="ARBA" id="ARBA00022491"/>
    </source>
</evidence>
<comment type="caution">
    <text evidence="6">The sequence shown here is derived from an EMBL/GenBank/DDBJ whole genome shotgun (WGS) entry which is preliminary data.</text>
</comment>
<gene>
    <name evidence="6" type="ORF">JNB85_10005</name>
</gene>
<evidence type="ECO:0000256" key="2">
    <source>
        <dbReference type="ARBA" id="ARBA00023015"/>
    </source>
</evidence>
<keyword evidence="7" id="KW-1185">Reference proteome</keyword>
<dbReference type="EMBL" id="JAEUAK010000003">
    <property type="protein sequence ID" value="MBW9052746.1"/>
    <property type="molecule type" value="Genomic_DNA"/>
</dbReference>
<keyword evidence="4" id="KW-0804">Transcription</keyword>
<dbReference type="Pfam" id="PF00356">
    <property type="entry name" value="LacI"/>
    <property type="match status" value="1"/>
</dbReference>
<proteinExistence type="predicted"/>
<protein>
    <submittedName>
        <fullName evidence="6">LacI family DNA-binding transcriptional regulator</fullName>
    </submittedName>
</protein>
<evidence type="ECO:0000256" key="4">
    <source>
        <dbReference type="ARBA" id="ARBA00023163"/>
    </source>
</evidence>
<dbReference type="CDD" id="cd01392">
    <property type="entry name" value="HTH_LacI"/>
    <property type="match status" value="1"/>
</dbReference>
<dbReference type="SMART" id="SM00354">
    <property type="entry name" value="HTH_LACI"/>
    <property type="match status" value="1"/>
</dbReference>
<dbReference type="SUPFAM" id="SSF47413">
    <property type="entry name" value="lambda repressor-like DNA-binding domains"/>
    <property type="match status" value="1"/>
</dbReference>
<organism evidence="6 7">
    <name type="scientific">Rhizobium mesosinicum</name>
    <dbReference type="NCBI Taxonomy" id="335017"/>
    <lineage>
        <taxon>Bacteria</taxon>
        <taxon>Pseudomonadati</taxon>
        <taxon>Pseudomonadota</taxon>
        <taxon>Alphaproteobacteria</taxon>
        <taxon>Hyphomicrobiales</taxon>
        <taxon>Rhizobiaceae</taxon>
        <taxon>Rhizobium/Agrobacterium group</taxon>
        <taxon>Rhizobium</taxon>
    </lineage>
</organism>
<feature type="domain" description="HTH lacI-type" evidence="5">
    <location>
        <begin position="12"/>
        <end position="66"/>
    </location>
</feature>
<keyword evidence="1" id="KW-0678">Repressor</keyword>
<dbReference type="Gene3D" id="1.10.260.40">
    <property type="entry name" value="lambda repressor-like DNA-binding domains"/>
    <property type="match status" value="1"/>
</dbReference>
<evidence type="ECO:0000256" key="3">
    <source>
        <dbReference type="ARBA" id="ARBA00023125"/>
    </source>
</evidence>
<evidence type="ECO:0000313" key="6">
    <source>
        <dbReference type="EMBL" id="MBW9052746.1"/>
    </source>
</evidence>
<keyword evidence="2" id="KW-0805">Transcription regulation</keyword>
<name>A0ABS7GS55_9HYPH</name>
<dbReference type="RefSeq" id="WP_220334169.1">
    <property type="nucleotide sequence ID" value="NZ_JAEUAK010000003.1"/>
</dbReference>
<dbReference type="PANTHER" id="PTHR30146">
    <property type="entry name" value="LACI-RELATED TRANSCRIPTIONAL REPRESSOR"/>
    <property type="match status" value="1"/>
</dbReference>
<reference evidence="6 7" key="1">
    <citation type="journal article" date="2021" name="MBio">
        <title>Poor Competitiveness of Bradyrhizobium in Pigeon Pea Root Colonization in Indian Soils.</title>
        <authorList>
            <person name="Chalasani D."/>
            <person name="Basu A."/>
            <person name="Pullabhotla S.V.S.R.N."/>
            <person name="Jorrin B."/>
            <person name="Neal A.L."/>
            <person name="Poole P.S."/>
            <person name="Podile A.R."/>
            <person name="Tkacz A."/>
        </authorList>
    </citation>
    <scope>NUCLEOTIDE SEQUENCE [LARGE SCALE GENOMIC DNA]</scope>
    <source>
        <strain evidence="6 7">HU56</strain>
    </source>
</reference>
<dbReference type="Proteomes" id="UP000717752">
    <property type="component" value="Unassembled WGS sequence"/>
</dbReference>
<keyword evidence="3 6" id="KW-0238">DNA-binding</keyword>
<dbReference type="Pfam" id="PF00532">
    <property type="entry name" value="Peripla_BP_1"/>
    <property type="match status" value="1"/>
</dbReference>
<evidence type="ECO:0000259" key="5">
    <source>
        <dbReference type="PROSITE" id="PS50932"/>
    </source>
</evidence>
<dbReference type="InterPro" id="IPR028082">
    <property type="entry name" value="Peripla_BP_I"/>
</dbReference>
<dbReference type="PROSITE" id="PS50932">
    <property type="entry name" value="HTH_LACI_2"/>
    <property type="match status" value="1"/>
</dbReference>
<evidence type="ECO:0000313" key="7">
    <source>
        <dbReference type="Proteomes" id="UP000717752"/>
    </source>
</evidence>
<dbReference type="CDD" id="cd06278">
    <property type="entry name" value="PBP1_LacI-like"/>
    <property type="match status" value="1"/>
</dbReference>
<accession>A0ABS7GS55</accession>
<dbReference type="InterPro" id="IPR000843">
    <property type="entry name" value="HTH_LacI"/>
</dbReference>
<dbReference type="Gene3D" id="3.40.50.2300">
    <property type="match status" value="2"/>
</dbReference>
<dbReference type="PANTHER" id="PTHR30146:SF95">
    <property type="entry name" value="RIBOSE OPERON REPRESSOR"/>
    <property type="match status" value="1"/>
</dbReference>
<dbReference type="GO" id="GO:0003677">
    <property type="term" value="F:DNA binding"/>
    <property type="evidence" value="ECO:0007669"/>
    <property type="project" value="UniProtKB-KW"/>
</dbReference>
<sequence>MADKDNKGPRKVTSFDVARVAGVSRAAVSRAFTPDASVSPKTREKVYQAAKDLGYRVNYLARSLTNKRSDLVGLVAAGLDNPFRTLQIEHLARVLISRNFRPILLPTSKEADTSAVIGQLLHYAVSGVIVTSDAPPTEICEQCAAEGVPIVLINKGDDIPFVDRIISDDRMAGHLAATHLIENGVKAPAVIAAPAISYTARRRSEAFMASCRQLGLEPRTIEVKINDYQSGYDAAADLTSLGIDGLFCANDYMACGVIDRIMKGLGREDQPPLRIVGHDDIPQASWAAYGLTTIRQPCDVQAEQTVDLLMSRIAEPDMTARVEFTPVTLIKRRTT</sequence>
<dbReference type="InterPro" id="IPR010982">
    <property type="entry name" value="Lambda_DNA-bd_dom_sf"/>
</dbReference>
<dbReference type="InterPro" id="IPR001761">
    <property type="entry name" value="Peripla_BP/Lac1_sug-bd_dom"/>
</dbReference>
<dbReference type="SUPFAM" id="SSF53822">
    <property type="entry name" value="Periplasmic binding protein-like I"/>
    <property type="match status" value="1"/>
</dbReference>